<dbReference type="Proteomes" id="UP000509545">
    <property type="component" value="Chromosome"/>
</dbReference>
<evidence type="ECO:0000256" key="2">
    <source>
        <dbReference type="ARBA" id="ARBA00036080"/>
    </source>
</evidence>
<evidence type="ECO:0000259" key="6">
    <source>
        <dbReference type="Pfam" id="PF02350"/>
    </source>
</evidence>
<proteinExistence type="inferred from homology"/>
<dbReference type="InterPro" id="IPR003331">
    <property type="entry name" value="UDP_GlcNAc_Epimerase_2_dom"/>
</dbReference>
<dbReference type="EMBL" id="CP048810">
    <property type="protein sequence ID" value="QKS85638.1"/>
    <property type="molecule type" value="Genomic_DNA"/>
</dbReference>
<dbReference type="NCBIfam" id="TIGR00236">
    <property type="entry name" value="wecB"/>
    <property type="match status" value="1"/>
</dbReference>
<comment type="catalytic activity">
    <reaction evidence="2">
        <text>UDP-N-acetyl-alpha-D-glucosamine = UDP-N-acetyl-alpha-D-mannosamine</text>
        <dbReference type="Rhea" id="RHEA:17213"/>
        <dbReference type="ChEBI" id="CHEBI:57705"/>
        <dbReference type="ChEBI" id="CHEBI:68623"/>
        <dbReference type="EC" id="5.1.3.14"/>
    </reaction>
</comment>
<evidence type="ECO:0000256" key="5">
    <source>
        <dbReference type="RuleBase" id="RU003513"/>
    </source>
</evidence>
<sequence>MTRKVLCIVGTRPEAIKMAPVIKALQAEEHIVCRVLATAQHRGLLDQVLEGFAITADLDLDIMRPHQSLTALTSRLLVELDGVLQAEQPDVVLAQGDTTTVMSAALACFYLQIPFGHVEAGLRTGDLCNPFPEEANRVIAGKLTRWHFAPTQHAVDNLLREGVAASDITLTGNTVIDALLMTAAQDSALGIQLDPGKRLVLVTSHRRENFGEPFQHICQALKRLAECNPDIQILYPVHPNPNVKDVAYQLLGLTPNIILCAPLDYAPFITAMKRSYLIISDSGGIQEEAPALGKPVLVLREETERPEAVDLGVVKLVGANPDTIVEQAQRLLDDPQAYQGMARGVSPYGDGKAAARIVDVLRQYFQSCA</sequence>
<dbReference type="AlphaFoldDB" id="A0A6N1CLE5"/>
<accession>A0A6N1CLE5</accession>
<keyword evidence="8" id="KW-1185">Reference proteome</keyword>
<dbReference type="Gene3D" id="3.40.50.2000">
    <property type="entry name" value="Glycogen Phosphorylase B"/>
    <property type="match status" value="2"/>
</dbReference>
<organism evidence="7 8">
    <name type="scientific">Pseudomonas bijieensis</name>
    <dbReference type="NCBI Taxonomy" id="2681983"/>
    <lineage>
        <taxon>Bacteria</taxon>
        <taxon>Pseudomonadati</taxon>
        <taxon>Pseudomonadota</taxon>
        <taxon>Gammaproteobacteria</taxon>
        <taxon>Pseudomonadales</taxon>
        <taxon>Pseudomonadaceae</taxon>
        <taxon>Pseudomonas</taxon>
    </lineage>
</organism>
<dbReference type="Pfam" id="PF02350">
    <property type="entry name" value="Epimerase_2"/>
    <property type="match status" value="1"/>
</dbReference>
<dbReference type="EC" id="5.1.3.14" evidence="4"/>
<comment type="similarity">
    <text evidence="3 5">Belongs to the UDP-N-acetylglucosamine 2-epimerase family.</text>
</comment>
<evidence type="ECO:0000313" key="8">
    <source>
        <dbReference type="Proteomes" id="UP000509545"/>
    </source>
</evidence>
<dbReference type="GO" id="GO:0008761">
    <property type="term" value="F:UDP-N-acetylglucosamine 2-epimerase activity"/>
    <property type="evidence" value="ECO:0007669"/>
    <property type="project" value="UniProtKB-EC"/>
</dbReference>
<evidence type="ECO:0000256" key="3">
    <source>
        <dbReference type="ARBA" id="ARBA00038209"/>
    </source>
</evidence>
<gene>
    <name evidence="7" type="primary">wecB</name>
    <name evidence="7" type="ORF">GN234_28545</name>
</gene>
<dbReference type="SUPFAM" id="SSF53756">
    <property type="entry name" value="UDP-Glycosyltransferase/glycogen phosphorylase"/>
    <property type="match status" value="1"/>
</dbReference>
<reference evidence="7 8" key="1">
    <citation type="submission" date="2020-02" db="EMBL/GenBank/DDBJ databases">
        <authorList>
            <person name="Liang J."/>
        </authorList>
    </citation>
    <scope>NUCLEOTIDE SEQUENCE [LARGE SCALE GENOMIC DNA]</scope>
    <source>
        <strain evidence="7 8">L22-9</strain>
    </source>
</reference>
<evidence type="ECO:0000313" key="7">
    <source>
        <dbReference type="EMBL" id="QKS85638.1"/>
    </source>
</evidence>
<name>A0A6N1CLE5_9PSED</name>
<dbReference type="PANTHER" id="PTHR43174">
    <property type="entry name" value="UDP-N-ACETYLGLUCOSAMINE 2-EPIMERASE"/>
    <property type="match status" value="1"/>
</dbReference>
<dbReference type="CDD" id="cd03786">
    <property type="entry name" value="GTB_UDP-GlcNAc_2-Epimerase"/>
    <property type="match status" value="1"/>
</dbReference>
<dbReference type="KEGG" id="pbz:GN234_28545"/>
<dbReference type="InterPro" id="IPR029767">
    <property type="entry name" value="WecB-like"/>
</dbReference>
<protein>
    <recommendedName>
        <fullName evidence="4">UDP-N-acetylglucosamine 2-epimerase (non-hydrolyzing)</fullName>
        <ecNumber evidence="4">5.1.3.14</ecNumber>
    </recommendedName>
</protein>
<dbReference type="PANTHER" id="PTHR43174:SF2">
    <property type="entry name" value="UDP-N-ACETYLGLUCOSAMINE 2-EPIMERASE"/>
    <property type="match status" value="1"/>
</dbReference>
<keyword evidence="1 5" id="KW-0413">Isomerase</keyword>
<dbReference type="RefSeq" id="WP_176689434.1">
    <property type="nucleotide sequence ID" value="NZ_CP048810.1"/>
</dbReference>
<evidence type="ECO:0000256" key="4">
    <source>
        <dbReference type="ARBA" id="ARBA00038858"/>
    </source>
</evidence>
<feature type="domain" description="UDP-N-acetylglucosamine 2-epimerase" evidence="6">
    <location>
        <begin position="23"/>
        <end position="362"/>
    </location>
</feature>
<evidence type="ECO:0000256" key="1">
    <source>
        <dbReference type="ARBA" id="ARBA00023235"/>
    </source>
</evidence>